<dbReference type="GO" id="GO:0003677">
    <property type="term" value="F:DNA binding"/>
    <property type="evidence" value="ECO:0007669"/>
    <property type="project" value="InterPro"/>
</dbReference>
<name>A0A7W4TR62_KINRA</name>
<dbReference type="InterPro" id="IPR041413">
    <property type="entry name" value="MLTR_LBD"/>
</dbReference>
<dbReference type="InterPro" id="IPR010982">
    <property type="entry name" value="Lambda_DNA-bd_dom_sf"/>
</dbReference>
<dbReference type="PANTHER" id="PTHR35010:SF2">
    <property type="entry name" value="BLL4672 PROTEIN"/>
    <property type="match status" value="1"/>
</dbReference>
<dbReference type="SUPFAM" id="SSF47413">
    <property type="entry name" value="lambda repressor-like DNA-binding domains"/>
    <property type="match status" value="1"/>
</dbReference>
<dbReference type="InterPro" id="IPR001387">
    <property type="entry name" value="Cro/C1-type_HTH"/>
</dbReference>
<dbReference type="Pfam" id="PF17765">
    <property type="entry name" value="MLTR_LBD"/>
    <property type="match status" value="1"/>
</dbReference>
<dbReference type="Proteomes" id="UP000533269">
    <property type="component" value="Unassembled WGS sequence"/>
</dbReference>
<comment type="caution">
    <text evidence="2">The sequence shown here is derived from an EMBL/GenBank/DDBJ whole genome shotgun (WGS) entry which is preliminary data.</text>
</comment>
<gene>
    <name evidence="2" type="ORF">FHR75_004433</name>
</gene>
<dbReference type="PROSITE" id="PS50943">
    <property type="entry name" value="HTH_CROC1"/>
    <property type="match status" value="1"/>
</dbReference>
<evidence type="ECO:0000313" key="3">
    <source>
        <dbReference type="Proteomes" id="UP000533269"/>
    </source>
</evidence>
<feature type="domain" description="HTH cro/C1-type" evidence="1">
    <location>
        <begin position="35"/>
        <end position="82"/>
    </location>
</feature>
<protein>
    <submittedName>
        <fullName evidence="2">Transcriptional regulator with XRE-family HTH domain</fullName>
    </submittedName>
</protein>
<organism evidence="2 3">
    <name type="scientific">Kineococcus radiotolerans</name>
    <dbReference type="NCBI Taxonomy" id="131568"/>
    <lineage>
        <taxon>Bacteria</taxon>
        <taxon>Bacillati</taxon>
        <taxon>Actinomycetota</taxon>
        <taxon>Actinomycetes</taxon>
        <taxon>Kineosporiales</taxon>
        <taxon>Kineosporiaceae</taxon>
        <taxon>Kineococcus</taxon>
    </lineage>
</organism>
<dbReference type="PANTHER" id="PTHR35010">
    <property type="entry name" value="BLL4672 PROTEIN-RELATED"/>
    <property type="match status" value="1"/>
</dbReference>
<sequence length="279" mass="31178">MEPHRLLGDFLRARRELISPEEVGLPSGPRRRVPGLRREEVAVLAGISTEYYLRLEQGRDRHPSEQVLDAIASALRLDTESRAHALKLARSNPRRERSMRKSSHRLETVPKGVLALLDTINVPAFVMNRYRDVLAANPLATALEPTLQPGTNRLLTLFTDPEAREYHPDWAANTASVVAQLRADTGADGNDARFQALVGELSLKSERFRQLWARHDIRFAGTPSGVIRNPKVGELTLWREKFLIAGKDDLVVVMYHADPGSRSADALDLLASKRTSTID</sequence>
<accession>A0A7W4TR62</accession>
<evidence type="ECO:0000259" key="1">
    <source>
        <dbReference type="PROSITE" id="PS50943"/>
    </source>
</evidence>
<dbReference type="CDD" id="cd00093">
    <property type="entry name" value="HTH_XRE"/>
    <property type="match status" value="1"/>
</dbReference>
<reference evidence="2 3" key="2">
    <citation type="submission" date="2020-08" db="EMBL/GenBank/DDBJ databases">
        <authorList>
            <person name="Partida-Martinez L."/>
            <person name="Huntemann M."/>
            <person name="Clum A."/>
            <person name="Wang J."/>
            <person name="Palaniappan K."/>
            <person name="Ritter S."/>
            <person name="Chen I.-M."/>
            <person name="Stamatis D."/>
            <person name="Reddy T."/>
            <person name="O'Malley R."/>
            <person name="Daum C."/>
            <person name="Shapiro N."/>
            <person name="Ivanova N."/>
            <person name="Kyrpides N."/>
            <person name="Woyke T."/>
        </authorList>
    </citation>
    <scope>NUCLEOTIDE SEQUENCE [LARGE SCALE GENOMIC DNA]</scope>
    <source>
        <strain evidence="2 3">AS2.23</strain>
    </source>
</reference>
<proteinExistence type="predicted"/>
<dbReference type="RefSeq" id="WP_183393185.1">
    <property type="nucleotide sequence ID" value="NZ_JACHVY010000011.1"/>
</dbReference>
<dbReference type="EMBL" id="JACHVY010000011">
    <property type="protein sequence ID" value="MBB2903590.1"/>
    <property type="molecule type" value="Genomic_DNA"/>
</dbReference>
<dbReference type="Gene3D" id="1.10.260.40">
    <property type="entry name" value="lambda repressor-like DNA-binding domains"/>
    <property type="match status" value="1"/>
</dbReference>
<evidence type="ECO:0000313" key="2">
    <source>
        <dbReference type="EMBL" id="MBB2903590.1"/>
    </source>
</evidence>
<reference evidence="2 3" key="1">
    <citation type="submission" date="2020-08" db="EMBL/GenBank/DDBJ databases">
        <title>The Agave Microbiome: Exploring the role of microbial communities in plant adaptations to desert environments.</title>
        <authorList>
            <person name="Partida-Martinez L.P."/>
        </authorList>
    </citation>
    <scope>NUCLEOTIDE SEQUENCE [LARGE SCALE GENOMIC DNA]</scope>
    <source>
        <strain evidence="2 3">AS2.23</strain>
    </source>
</reference>
<dbReference type="SMART" id="SM00530">
    <property type="entry name" value="HTH_XRE"/>
    <property type="match status" value="1"/>
</dbReference>
<dbReference type="Pfam" id="PF13560">
    <property type="entry name" value="HTH_31"/>
    <property type="match status" value="1"/>
</dbReference>
<dbReference type="AlphaFoldDB" id="A0A7W4TR62"/>
<dbReference type="Gene3D" id="3.30.450.180">
    <property type="match status" value="1"/>
</dbReference>